<evidence type="ECO:0000313" key="1">
    <source>
        <dbReference type="EMBL" id="MBX57604.1"/>
    </source>
</evidence>
<organism evidence="1">
    <name type="scientific">Rhizophora mucronata</name>
    <name type="common">Asiatic mangrove</name>
    <dbReference type="NCBI Taxonomy" id="61149"/>
    <lineage>
        <taxon>Eukaryota</taxon>
        <taxon>Viridiplantae</taxon>
        <taxon>Streptophyta</taxon>
        <taxon>Embryophyta</taxon>
        <taxon>Tracheophyta</taxon>
        <taxon>Spermatophyta</taxon>
        <taxon>Magnoliopsida</taxon>
        <taxon>eudicotyledons</taxon>
        <taxon>Gunneridae</taxon>
        <taxon>Pentapetalae</taxon>
        <taxon>rosids</taxon>
        <taxon>fabids</taxon>
        <taxon>Malpighiales</taxon>
        <taxon>Rhizophoraceae</taxon>
        <taxon>Rhizophora</taxon>
    </lineage>
</organism>
<name>A0A2P2PS96_RHIMU</name>
<dbReference type="EMBL" id="GGEC01077120">
    <property type="protein sequence ID" value="MBX57604.1"/>
    <property type="molecule type" value="Transcribed_RNA"/>
</dbReference>
<proteinExistence type="predicted"/>
<protein>
    <submittedName>
        <fullName evidence="1">Uncharacterized protein</fullName>
    </submittedName>
</protein>
<sequence length="36" mass="4266">MAETATGVRVLLLLLLQQEETMKRRGFWRVCWAKCK</sequence>
<reference evidence="1" key="1">
    <citation type="submission" date="2018-02" db="EMBL/GenBank/DDBJ databases">
        <title>Rhizophora mucronata_Transcriptome.</title>
        <authorList>
            <person name="Meera S.P."/>
            <person name="Sreeshan A."/>
            <person name="Augustine A."/>
        </authorList>
    </citation>
    <scope>NUCLEOTIDE SEQUENCE</scope>
    <source>
        <tissue evidence="1">Leaf</tissue>
    </source>
</reference>
<accession>A0A2P2PS96</accession>
<dbReference type="AlphaFoldDB" id="A0A2P2PS96"/>